<evidence type="ECO:0000256" key="1">
    <source>
        <dbReference type="SAM" id="MobiDB-lite"/>
    </source>
</evidence>
<feature type="compositionally biased region" description="Low complexity" evidence="1">
    <location>
        <begin position="92"/>
        <end position="104"/>
    </location>
</feature>
<organism evidence="3 4">
    <name type="scientific">Solirubrobacter phytolaccae</name>
    <dbReference type="NCBI Taxonomy" id="1404360"/>
    <lineage>
        <taxon>Bacteria</taxon>
        <taxon>Bacillati</taxon>
        <taxon>Actinomycetota</taxon>
        <taxon>Thermoleophilia</taxon>
        <taxon>Solirubrobacterales</taxon>
        <taxon>Solirubrobacteraceae</taxon>
        <taxon>Solirubrobacter</taxon>
    </lineage>
</organism>
<dbReference type="AlphaFoldDB" id="A0A9X3N880"/>
<feature type="compositionally biased region" description="Low complexity" evidence="1">
    <location>
        <begin position="75"/>
        <end position="84"/>
    </location>
</feature>
<evidence type="ECO:0000313" key="3">
    <source>
        <dbReference type="EMBL" id="MDA0181289.1"/>
    </source>
</evidence>
<dbReference type="PROSITE" id="PS51257">
    <property type="entry name" value="PROKAR_LIPOPROTEIN"/>
    <property type="match status" value="1"/>
</dbReference>
<protein>
    <recommendedName>
        <fullName evidence="5">Collagen-like protein</fullName>
    </recommendedName>
</protein>
<name>A0A9X3N880_9ACTN</name>
<evidence type="ECO:0000256" key="2">
    <source>
        <dbReference type="SAM" id="SignalP"/>
    </source>
</evidence>
<dbReference type="Proteomes" id="UP001147653">
    <property type="component" value="Unassembled WGS sequence"/>
</dbReference>
<feature type="signal peptide" evidence="2">
    <location>
        <begin position="1"/>
        <end position="26"/>
    </location>
</feature>
<evidence type="ECO:0000313" key="4">
    <source>
        <dbReference type="Proteomes" id="UP001147653"/>
    </source>
</evidence>
<gene>
    <name evidence="3" type="ORF">OJ997_13360</name>
</gene>
<reference evidence="3" key="1">
    <citation type="submission" date="2022-10" db="EMBL/GenBank/DDBJ databases">
        <title>The WGS of Solirubrobacter phytolaccae KCTC 29190.</title>
        <authorList>
            <person name="Jiang Z."/>
        </authorList>
    </citation>
    <scope>NUCLEOTIDE SEQUENCE</scope>
    <source>
        <strain evidence="3">KCTC 29190</strain>
    </source>
</reference>
<feature type="chain" id="PRO_5040981980" description="Collagen-like protein" evidence="2">
    <location>
        <begin position="27"/>
        <end position="315"/>
    </location>
</feature>
<feature type="region of interest" description="Disordered" evidence="1">
    <location>
        <begin position="64"/>
        <end position="119"/>
    </location>
</feature>
<dbReference type="RefSeq" id="WP_270025602.1">
    <property type="nucleotide sequence ID" value="NZ_JAPDDP010000020.1"/>
</dbReference>
<comment type="caution">
    <text evidence="3">The sequence shown here is derived from an EMBL/GenBank/DDBJ whole genome shotgun (WGS) entry which is preliminary data.</text>
</comment>
<dbReference type="EMBL" id="JAPDDP010000020">
    <property type="protein sequence ID" value="MDA0181289.1"/>
    <property type="molecule type" value="Genomic_DNA"/>
</dbReference>
<keyword evidence="4" id="KW-1185">Reference proteome</keyword>
<evidence type="ECO:0008006" key="5">
    <source>
        <dbReference type="Google" id="ProtNLM"/>
    </source>
</evidence>
<accession>A0A9X3N880</accession>
<proteinExistence type="predicted"/>
<keyword evidence="2" id="KW-0732">Signal</keyword>
<sequence length="315" mass="31426">MRKHLSPGVVLGSIAVVLACTGSATAGVLITSGTIKDGTIQARDIKKGTISTDRLAASVRTQLAKAGTPGPAGPAGPAGTPATTVLGSAPQGAAKGEAGAAGKDGVNGKDGLSGSNPATLVAKSGDASWGAVGGGGTTPYPAASLSGGELRLQGGFDGSTPSGAIGFARAYDNVALSSLKTLSYDFRIIKRNAGNVVAPTIHITLLKANTGTTSGFTNLVFEPYMQGDFGLNQRYSLDAMSGKWWATRAAGGINQGNPATWADVIAKNPDATISAISFDNGGSSGNTTPADQFQAGVDNVLVGFGSEFTRFDFGG</sequence>